<evidence type="ECO:0000313" key="11">
    <source>
        <dbReference type="Proteomes" id="UP000288859"/>
    </source>
</evidence>
<dbReference type="GO" id="GO:0005634">
    <property type="term" value="C:nucleus"/>
    <property type="evidence" value="ECO:0007669"/>
    <property type="project" value="UniProtKB-SubCell"/>
</dbReference>
<name>A0A438MTH0_EXOME</name>
<feature type="compositionally biased region" description="Low complexity" evidence="8">
    <location>
        <begin position="37"/>
        <end position="55"/>
    </location>
</feature>
<dbReference type="InterPro" id="IPR036864">
    <property type="entry name" value="Zn2-C6_fun-type_DNA-bd_sf"/>
</dbReference>
<dbReference type="VEuPathDB" id="FungiDB:PV10_05210"/>
<dbReference type="OrthoDB" id="5376052at2759"/>
<keyword evidence="4" id="KW-0238">DNA-binding</keyword>
<evidence type="ECO:0000256" key="7">
    <source>
        <dbReference type="SAM" id="Coils"/>
    </source>
</evidence>
<dbReference type="SUPFAM" id="SSF57701">
    <property type="entry name" value="Zn2/Cys6 DNA-binding domain"/>
    <property type="match status" value="1"/>
</dbReference>
<reference evidence="10 11" key="1">
    <citation type="submission" date="2017-03" db="EMBL/GenBank/DDBJ databases">
        <title>Genomes of endolithic fungi from Antarctica.</title>
        <authorList>
            <person name="Coleine C."/>
            <person name="Masonjones S."/>
            <person name="Stajich J.E."/>
        </authorList>
    </citation>
    <scope>NUCLEOTIDE SEQUENCE [LARGE SCALE GENOMIC DNA]</scope>
    <source>
        <strain evidence="10 11">CCFEE 6314</strain>
    </source>
</reference>
<dbReference type="Proteomes" id="UP000288859">
    <property type="component" value="Unassembled WGS sequence"/>
</dbReference>
<dbReference type="CDD" id="cd12148">
    <property type="entry name" value="fungal_TF_MHR"/>
    <property type="match status" value="1"/>
</dbReference>
<dbReference type="SMART" id="SM00906">
    <property type="entry name" value="Fungal_trans"/>
    <property type="match status" value="1"/>
</dbReference>
<dbReference type="PROSITE" id="PS50048">
    <property type="entry name" value="ZN2_CY6_FUNGAL_2"/>
    <property type="match status" value="1"/>
</dbReference>
<dbReference type="PROSITE" id="PS00463">
    <property type="entry name" value="ZN2_CY6_FUNGAL_1"/>
    <property type="match status" value="1"/>
</dbReference>
<dbReference type="EMBL" id="NAJM01000064">
    <property type="protein sequence ID" value="RVX66288.1"/>
    <property type="molecule type" value="Genomic_DNA"/>
</dbReference>
<dbReference type="InterPro" id="IPR050815">
    <property type="entry name" value="TF_fung"/>
</dbReference>
<dbReference type="Gene3D" id="4.10.240.10">
    <property type="entry name" value="Zn(2)-C6 fungal-type DNA-binding domain"/>
    <property type="match status" value="1"/>
</dbReference>
<keyword evidence="2" id="KW-0479">Metal-binding</keyword>
<dbReference type="GO" id="GO:0000981">
    <property type="term" value="F:DNA-binding transcription factor activity, RNA polymerase II-specific"/>
    <property type="evidence" value="ECO:0007669"/>
    <property type="project" value="InterPro"/>
</dbReference>
<feature type="region of interest" description="Disordered" evidence="8">
    <location>
        <begin position="191"/>
        <end position="213"/>
    </location>
</feature>
<sequence>MSLRDPPSPSWDNVIMVDSTESTMNDPNYLLYGNNGSLAAQSPPRRSSASTSHSDSGSEDGRDASKKRKRAMNVTCEACKQRKVKCDRAQPACGWCSRNDNPCEYKERKKPGLRAGYGRELEARLDELETLLHEQGRQLAEHLKASCGPVSNAPISGIKDDITHPSGLAVSPEHQHRAIFDPQATHFGIDGTFENQPQVLDPTLKPSTSRQNSLQCLSGFQSQPLPDSQGVQASSYYTPSAQSLTSPHSAGAYHGTQSLNDRFALLPPYDLLYSFVDLYFKHINVWFPLLDRKSTLDTLFGPSALDEPDRVLLHAIVATTLRFSTDPRLTAQSRQHYHDTSKQRVQLFGLENSNVRALQALIILALDITGTTNGPPAWNLLALISRSMVQLGLAMEPTSSRTSPMYPSIATLRACVLAEPKTWIEDEERRRLFWAIYLLDRYATVATAFDFALDEREVDRKLPCRDDLFAANKFVETRWFRPQERPRYATALADNHGHFSYHCELMAILGQVHQFLKRPVDIGSLSDVEQWQSSYRALDSDLNAWHFSLPDDFASVSRYIKGGVPAKNISCGWVMLHAAYCLTVIRLNSSAAYPSQTSPIFSSSYSAMQRCLSAVDNLRQLCQLVRLSNLLDKLGPPFAFAVWVGARVTLVHGSTMDHEVDPDIDSLVATLSEMGERWQVAKRYSEILTRVLEEYRQSQKTSGVTGERVTPSTVKILADMRRCAYDLDFLISRQPHAAVVKSYHPTRANTPAPNELEYLDVFDLFNFPRPPMGQEMLENPQPQSMGEAAADISLMNGALIPNFAVPNPDTDWLFHAS</sequence>
<feature type="coiled-coil region" evidence="7">
    <location>
        <begin position="118"/>
        <end position="145"/>
    </location>
</feature>
<dbReference type="SMART" id="SM00066">
    <property type="entry name" value="GAL4"/>
    <property type="match status" value="1"/>
</dbReference>
<dbReference type="Pfam" id="PF00172">
    <property type="entry name" value="Zn_clus"/>
    <property type="match status" value="1"/>
</dbReference>
<keyword evidence="6" id="KW-0539">Nucleus</keyword>
<gene>
    <name evidence="10" type="ORF">B0A52_09719</name>
</gene>
<accession>A0A438MTH0</accession>
<keyword evidence="3" id="KW-0805">Transcription regulation</keyword>
<dbReference type="GO" id="GO:0008270">
    <property type="term" value="F:zinc ion binding"/>
    <property type="evidence" value="ECO:0007669"/>
    <property type="project" value="InterPro"/>
</dbReference>
<evidence type="ECO:0000313" key="10">
    <source>
        <dbReference type="EMBL" id="RVX66288.1"/>
    </source>
</evidence>
<dbReference type="PANTHER" id="PTHR47338">
    <property type="entry name" value="ZN(II)2CYS6 TRANSCRIPTION FACTOR (EUROFUNG)-RELATED"/>
    <property type="match status" value="1"/>
</dbReference>
<dbReference type="PANTHER" id="PTHR47338:SF28">
    <property type="entry name" value="C6 TRANSCRIPTION FACTOR"/>
    <property type="match status" value="1"/>
</dbReference>
<evidence type="ECO:0000256" key="8">
    <source>
        <dbReference type="SAM" id="MobiDB-lite"/>
    </source>
</evidence>
<keyword evidence="5" id="KW-0804">Transcription</keyword>
<dbReference type="Pfam" id="PF04082">
    <property type="entry name" value="Fungal_trans"/>
    <property type="match status" value="1"/>
</dbReference>
<evidence type="ECO:0000256" key="3">
    <source>
        <dbReference type="ARBA" id="ARBA00023015"/>
    </source>
</evidence>
<dbReference type="InterPro" id="IPR001138">
    <property type="entry name" value="Zn2Cys6_DnaBD"/>
</dbReference>
<comment type="caution">
    <text evidence="10">The sequence shown here is derived from an EMBL/GenBank/DDBJ whole genome shotgun (WGS) entry which is preliminary data.</text>
</comment>
<evidence type="ECO:0000259" key="9">
    <source>
        <dbReference type="PROSITE" id="PS50048"/>
    </source>
</evidence>
<feature type="region of interest" description="Disordered" evidence="8">
    <location>
        <begin position="1"/>
        <end position="71"/>
    </location>
</feature>
<evidence type="ECO:0000256" key="2">
    <source>
        <dbReference type="ARBA" id="ARBA00022723"/>
    </source>
</evidence>
<protein>
    <recommendedName>
        <fullName evidence="9">Zn(2)-C6 fungal-type domain-containing protein</fullName>
    </recommendedName>
</protein>
<keyword evidence="7" id="KW-0175">Coiled coil</keyword>
<organism evidence="10 11">
    <name type="scientific">Exophiala mesophila</name>
    <name type="common">Black yeast-like fungus</name>
    <dbReference type="NCBI Taxonomy" id="212818"/>
    <lineage>
        <taxon>Eukaryota</taxon>
        <taxon>Fungi</taxon>
        <taxon>Dikarya</taxon>
        <taxon>Ascomycota</taxon>
        <taxon>Pezizomycotina</taxon>
        <taxon>Eurotiomycetes</taxon>
        <taxon>Chaetothyriomycetidae</taxon>
        <taxon>Chaetothyriales</taxon>
        <taxon>Herpotrichiellaceae</taxon>
        <taxon>Exophiala</taxon>
    </lineage>
</organism>
<dbReference type="InterPro" id="IPR007219">
    <property type="entry name" value="XnlR_reg_dom"/>
</dbReference>
<feature type="domain" description="Zn(2)-C6 fungal-type" evidence="9">
    <location>
        <begin position="75"/>
        <end position="105"/>
    </location>
</feature>
<dbReference type="CDD" id="cd00067">
    <property type="entry name" value="GAL4"/>
    <property type="match status" value="1"/>
</dbReference>
<dbReference type="AlphaFoldDB" id="A0A438MTH0"/>
<evidence type="ECO:0000256" key="6">
    <source>
        <dbReference type="ARBA" id="ARBA00023242"/>
    </source>
</evidence>
<dbReference type="GO" id="GO:0006351">
    <property type="term" value="P:DNA-templated transcription"/>
    <property type="evidence" value="ECO:0007669"/>
    <property type="project" value="InterPro"/>
</dbReference>
<proteinExistence type="predicted"/>
<comment type="subcellular location">
    <subcellularLocation>
        <location evidence="1">Nucleus</location>
    </subcellularLocation>
</comment>
<evidence type="ECO:0000256" key="5">
    <source>
        <dbReference type="ARBA" id="ARBA00023163"/>
    </source>
</evidence>
<evidence type="ECO:0000256" key="1">
    <source>
        <dbReference type="ARBA" id="ARBA00004123"/>
    </source>
</evidence>
<dbReference type="GO" id="GO:0003677">
    <property type="term" value="F:DNA binding"/>
    <property type="evidence" value="ECO:0007669"/>
    <property type="project" value="UniProtKB-KW"/>
</dbReference>
<evidence type="ECO:0000256" key="4">
    <source>
        <dbReference type="ARBA" id="ARBA00023125"/>
    </source>
</evidence>